<feature type="transmembrane region" description="Helical" evidence="6">
    <location>
        <begin position="528"/>
        <end position="550"/>
    </location>
</feature>
<dbReference type="PANTHER" id="PTHR33048">
    <property type="entry name" value="PTH11-LIKE INTEGRAL MEMBRANE PROTEIN (AFU_ORTHOLOGUE AFUA_5G11245)"/>
    <property type="match status" value="1"/>
</dbReference>
<reference evidence="8" key="1">
    <citation type="submission" date="2023-01" db="EMBL/GenBank/DDBJ databases">
        <title>The growth and conidiation of Purpureocillium lavendulum are regulated by nitrogen source and histone H3K14 acetylation.</title>
        <authorList>
            <person name="Tang P."/>
            <person name="Han J."/>
            <person name="Zhang C."/>
            <person name="Tang P."/>
            <person name="Qi F."/>
            <person name="Zhang K."/>
            <person name="Liang L."/>
        </authorList>
    </citation>
    <scope>NUCLEOTIDE SEQUENCE</scope>
    <source>
        <strain evidence="8">YMF1.00683</strain>
    </source>
</reference>
<evidence type="ECO:0000256" key="4">
    <source>
        <dbReference type="ARBA" id="ARBA00023136"/>
    </source>
</evidence>
<dbReference type="AlphaFoldDB" id="A0AB34FC29"/>
<evidence type="ECO:0000259" key="7">
    <source>
        <dbReference type="Pfam" id="PF20684"/>
    </source>
</evidence>
<protein>
    <recommendedName>
        <fullName evidence="7">Rhodopsin domain-containing protein</fullName>
    </recommendedName>
</protein>
<feature type="transmembrane region" description="Helical" evidence="6">
    <location>
        <begin position="412"/>
        <end position="435"/>
    </location>
</feature>
<feature type="transmembrane region" description="Helical" evidence="6">
    <location>
        <begin position="334"/>
        <end position="355"/>
    </location>
</feature>
<sequence>MGYVTLTSDNAVKRSQLLFEETVRVRNSFEYLDTTSANALVTDFFLIGYYSCRGMHERAWYHLREATAVIHVVGMDTEDHYLHYGEPEASRRRRLFWLFFLMERSYAIQLCRPLTLQGAIGLPTVEYGRADPFVQHVDNYSLLVNLFLPFDNSTTGLWNKTLSHLSHQYMTCLRSQLHELAQSYVYQDSDFNDTQANQQWLRRMIWQFTNGMIMDSSVATIELLTHMASQFPGLVDELLCAGLIEVLMKTAYSTTDIFSQPSCRFSDRLQAHLRQIATVLSVCRNGNYSFLPLLLSEVSAVLSQVVSYVTCIMATTEQTQVGSQRATESHLPRILAVETVFHMLALIIVALRLYIRIQLVKSPGQDDWIMAGATLCAFGGWVVFVYQGSHGLGHHQDTLDMTNIVKIKQATFWQSIISSCLGIALLKISIALNLLRLIPSRWYVWSLRASIAFVCAYSFMGAMTFFLHCRPMQAHWDFRIREKTCYPVKLFITFAVVNTAFNIFTDVLFATIPIPIILKLQMRRRTRLYLIGVLSLGYFAVGVGGVKAAYQLAYNDIKDTTFDNWILFWAG</sequence>
<dbReference type="PANTHER" id="PTHR33048:SF167">
    <property type="entry name" value="INTEGRAL MEMBRANE PROTEIN"/>
    <property type="match status" value="1"/>
</dbReference>
<dbReference type="InterPro" id="IPR052337">
    <property type="entry name" value="SAT4-like"/>
</dbReference>
<evidence type="ECO:0000256" key="6">
    <source>
        <dbReference type="SAM" id="Phobius"/>
    </source>
</evidence>
<dbReference type="InterPro" id="IPR049326">
    <property type="entry name" value="Rhodopsin_dom_fungi"/>
</dbReference>
<dbReference type="EMBL" id="JAQHRD010000015">
    <property type="protein sequence ID" value="KAJ6436978.1"/>
    <property type="molecule type" value="Genomic_DNA"/>
</dbReference>
<name>A0AB34FC29_9HYPO</name>
<feature type="domain" description="Rhodopsin" evidence="7">
    <location>
        <begin position="351"/>
        <end position="566"/>
    </location>
</feature>
<evidence type="ECO:0000256" key="1">
    <source>
        <dbReference type="ARBA" id="ARBA00004141"/>
    </source>
</evidence>
<comment type="caution">
    <text evidence="8">The sequence shown here is derived from an EMBL/GenBank/DDBJ whole genome shotgun (WGS) entry which is preliminary data.</text>
</comment>
<dbReference type="Pfam" id="PF20684">
    <property type="entry name" value="Fung_rhodopsin"/>
    <property type="match status" value="1"/>
</dbReference>
<evidence type="ECO:0000313" key="8">
    <source>
        <dbReference type="EMBL" id="KAJ6436978.1"/>
    </source>
</evidence>
<organism evidence="8 9">
    <name type="scientific">Purpureocillium lavendulum</name>
    <dbReference type="NCBI Taxonomy" id="1247861"/>
    <lineage>
        <taxon>Eukaryota</taxon>
        <taxon>Fungi</taxon>
        <taxon>Dikarya</taxon>
        <taxon>Ascomycota</taxon>
        <taxon>Pezizomycotina</taxon>
        <taxon>Sordariomycetes</taxon>
        <taxon>Hypocreomycetidae</taxon>
        <taxon>Hypocreales</taxon>
        <taxon>Ophiocordycipitaceae</taxon>
        <taxon>Purpureocillium</taxon>
    </lineage>
</organism>
<dbReference type="CDD" id="cd12148">
    <property type="entry name" value="fungal_TF_MHR"/>
    <property type="match status" value="1"/>
</dbReference>
<accession>A0AB34FC29</accession>
<evidence type="ECO:0000313" key="9">
    <source>
        <dbReference type="Proteomes" id="UP001163105"/>
    </source>
</evidence>
<evidence type="ECO:0000256" key="2">
    <source>
        <dbReference type="ARBA" id="ARBA00022692"/>
    </source>
</evidence>
<gene>
    <name evidence="8" type="ORF">O9K51_10515</name>
</gene>
<comment type="similarity">
    <text evidence="5">Belongs to the SAT4 family.</text>
</comment>
<evidence type="ECO:0000256" key="5">
    <source>
        <dbReference type="ARBA" id="ARBA00038359"/>
    </source>
</evidence>
<dbReference type="GO" id="GO:0016020">
    <property type="term" value="C:membrane"/>
    <property type="evidence" value="ECO:0007669"/>
    <property type="project" value="UniProtKB-SubCell"/>
</dbReference>
<dbReference type="Proteomes" id="UP001163105">
    <property type="component" value="Unassembled WGS sequence"/>
</dbReference>
<comment type="subcellular location">
    <subcellularLocation>
        <location evidence="1">Membrane</location>
        <topology evidence="1">Multi-pass membrane protein</topology>
    </subcellularLocation>
</comment>
<proteinExistence type="inferred from homology"/>
<evidence type="ECO:0000256" key="3">
    <source>
        <dbReference type="ARBA" id="ARBA00022989"/>
    </source>
</evidence>
<keyword evidence="3 6" id="KW-1133">Transmembrane helix</keyword>
<feature type="transmembrane region" description="Helical" evidence="6">
    <location>
        <begin position="447"/>
        <end position="468"/>
    </location>
</feature>
<keyword evidence="4 6" id="KW-0472">Membrane</keyword>
<keyword evidence="2 6" id="KW-0812">Transmembrane</keyword>
<keyword evidence="9" id="KW-1185">Reference proteome</keyword>
<feature type="transmembrane region" description="Helical" evidence="6">
    <location>
        <begin position="367"/>
        <end position="386"/>
    </location>
</feature>
<feature type="transmembrane region" description="Helical" evidence="6">
    <location>
        <begin position="488"/>
        <end position="516"/>
    </location>
</feature>